<evidence type="ECO:0000256" key="11">
    <source>
        <dbReference type="ARBA" id="ARBA00022840"/>
    </source>
</evidence>
<organism evidence="17 18">
    <name type="scientific">Malonomonas rubra DSM 5091</name>
    <dbReference type="NCBI Taxonomy" id="1122189"/>
    <lineage>
        <taxon>Bacteria</taxon>
        <taxon>Pseudomonadati</taxon>
        <taxon>Thermodesulfobacteriota</taxon>
        <taxon>Desulfuromonadia</taxon>
        <taxon>Desulfuromonadales</taxon>
        <taxon>Geopsychrobacteraceae</taxon>
        <taxon>Malonomonas</taxon>
    </lineage>
</organism>
<dbReference type="UniPathway" id="UPA00276">
    <property type="reaction ID" value="UER00406"/>
</dbReference>
<dbReference type="AlphaFoldDB" id="A0A1M6D8N3"/>
<feature type="domain" description="Riboflavin kinase" evidence="16">
    <location>
        <begin position="183"/>
        <end position="306"/>
    </location>
</feature>
<evidence type="ECO:0000256" key="9">
    <source>
        <dbReference type="ARBA" id="ARBA00022777"/>
    </source>
</evidence>
<reference evidence="17 18" key="1">
    <citation type="submission" date="2016-11" db="EMBL/GenBank/DDBJ databases">
        <authorList>
            <person name="Jaros S."/>
            <person name="Januszkiewicz K."/>
            <person name="Wedrychowicz H."/>
        </authorList>
    </citation>
    <scope>NUCLEOTIDE SEQUENCE [LARGE SCALE GENOMIC DNA]</scope>
    <source>
        <strain evidence="17 18">DSM 5091</strain>
    </source>
</reference>
<dbReference type="NCBIfam" id="NF004160">
    <property type="entry name" value="PRK05627.1-3"/>
    <property type="match status" value="1"/>
</dbReference>
<comment type="catalytic activity">
    <reaction evidence="13 15">
        <text>riboflavin + ATP = FMN + ADP + H(+)</text>
        <dbReference type="Rhea" id="RHEA:14357"/>
        <dbReference type="ChEBI" id="CHEBI:15378"/>
        <dbReference type="ChEBI" id="CHEBI:30616"/>
        <dbReference type="ChEBI" id="CHEBI:57986"/>
        <dbReference type="ChEBI" id="CHEBI:58210"/>
        <dbReference type="ChEBI" id="CHEBI:456216"/>
        <dbReference type="EC" id="2.7.1.26"/>
    </reaction>
</comment>
<dbReference type="EC" id="2.7.1.26" evidence="15"/>
<dbReference type="RefSeq" id="WP_072905417.1">
    <property type="nucleotide sequence ID" value="NZ_FQZT01000002.1"/>
</dbReference>
<dbReference type="GO" id="GO:0003919">
    <property type="term" value="F:FMN adenylyltransferase activity"/>
    <property type="evidence" value="ECO:0007669"/>
    <property type="project" value="UniProtKB-UniRule"/>
</dbReference>
<keyword evidence="5 15" id="KW-0288">FMN</keyword>
<dbReference type="SUPFAM" id="SSF52374">
    <property type="entry name" value="Nucleotidylyl transferase"/>
    <property type="match status" value="1"/>
</dbReference>
<evidence type="ECO:0000256" key="13">
    <source>
        <dbReference type="ARBA" id="ARBA00047880"/>
    </source>
</evidence>
<keyword evidence="8 15" id="KW-0547">Nucleotide-binding</keyword>
<keyword evidence="6 15" id="KW-0808">Transferase</keyword>
<dbReference type="InterPro" id="IPR023468">
    <property type="entry name" value="Riboflavin_kinase"/>
</dbReference>
<dbReference type="InterPro" id="IPR014729">
    <property type="entry name" value="Rossmann-like_a/b/a_fold"/>
</dbReference>
<dbReference type="GO" id="GO:0006747">
    <property type="term" value="P:FAD biosynthetic process"/>
    <property type="evidence" value="ECO:0007669"/>
    <property type="project" value="UniProtKB-UniRule"/>
</dbReference>
<dbReference type="InterPro" id="IPR023465">
    <property type="entry name" value="Riboflavin_kinase_dom_sf"/>
</dbReference>
<keyword evidence="4 15" id="KW-0285">Flavoprotein</keyword>
<evidence type="ECO:0000256" key="3">
    <source>
        <dbReference type="ARBA" id="ARBA00005201"/>
    </source>
</evidence>
<dbReference type="Proteomes" id="UP000184171">
    <property type="component" value="Unassembled WGS sequence"/>
</dbReference>
<evidence type="ECO:0000256" key="7">
    <source>
        <dbReference type="ARBA" id="ARBA00022695"/>
    </source>
</evidence>
<evidence type="ECO:0000256" key="2">
    <source>
        <dbReference type="ARBA" id="ARBA00004726"/>
    </source>
</evidence>
<dbReference type="Gene3D" id="2.40.30.30">
    <property type="entry name" value="Riboflavin kinase-like"/>
    <property type="match status" value="1"/>
</dbReference>
<evidence type="ECO:0000313" key="18">
    <source>
        <dbReference type="Proteomes" id="UP000184171"/>
    </source>
</evidence>
<evidence type="ECO:0000256" key="4">
    <source>
        <dbReference type="ARBA" id="ARBA00022630"/>
    </source>
</evidence>
<keyword evidence="11 15" id="KW-0067">ATP-binding</keyword>
<evidence type="ECO:0000256" key="6">
    <source>
        <dbReference type="ARBA" id="ARBA00022679"/>
    </source>
</evidence>
<protein>
    <recommendedName>
        <fullName evidence="15">Riboflavin biosynthesis protein</fullName>
    </recommendedName>
    <domain>
        <recommendedName>
            <fullName evidence="15">Riboflavin kinase</fullName>
            <ecNumber evidence="15">2.7.1.26</ecNumber>
        </recommendedName>
        <alternativeName>
            <fullName evidence="15">Flavokinase</fullName>
        </alternativeName>
    </domain>
    <domain>
        <recommendedName>
            <fullName evidence="15">FMN adenylyltransferase</fullName>
            <ecNumber evidence="15">2.7.7.2</ecNumber>
        </recommendedName>
        <alternativeName>
            <fullName evidence="15">FAD pyrophosphorylase</fullName>
        </alternativeName>
        <alternativeName>
            <fullName evidence="15">FAD synthase</fullName>
        </alternativeName>
    </domain>
</protein>
<dbReference type="PANTHER" id="PTHR22749">
    <property type="entry name" value="RIBOFLAVIN KINASE/FMN ADENYLYLTRANSFERASE"/>
    <property type="match status" value="1"/>
</dbReference>
<evidence type="ECO:0000256" key="10">
    <source>
        <dbReference type="ARBA" id="ARBA00022827"/>
    </source>
</evidence>
<evidence type="ECO:0000256" key="1">
    <source>
        <dbReference type="ARBA" id="ARBA00002121"/>
    </source>
</evidence>
<keyword evidence="12" id="KW-0511">Multifunctional enzyme</keyword>
<evidence type="ECO:0000313" key="17">
    <source>
        <dbReference type="EMBL" id="SHI69575.1"/>
    </source>
</evidence>
<comment type="function">
    <text evidence="1">Catalyzes the phosphorylation of riboflavin to FMN followed by the adenylation of FMN to FAD.</text>
</comment>
<comment type="catalytic activity">
    <reaction evidence="14 15">
        <text>FMN + ATP + H(+) = FAD + diphosphate</text>
        <dbReference type="Rhea" id="RHEA:17237"/>
        <dbReference type="ChEBI" id="CHEBI:15378"/>
        <dbReference type="ChEBI" id="CHEBI:30616"/>
        <dbReference type="ChEBI" id="CHEBI:33019"/>
        <dbReference type="ChEBI" id="CHEBI:57692"/>
        <dbReference type="ChEBI" id="CHEBI:58210"/>
        <dbReference type="EC" id="2.7.7.2"/>
    </reaction>
</comment>
<dbReference type="NCBIfam" id="TIGR00083">
    <property type="entry name" value="ribF"/>
    <property type="match status" value="1"/>
</dbReference>
<dbReference type="InterPro" id="IPR002606">
    <property type="entry name" value="Riboflavin_kinase_bac"/>
</dbReference>
<dbReference type="GO" id="GO:0009398">
    <property type="term" value="P:FMN biosynthetic process"/>
    <property type="evidence" value="ECO:0007669"/>
    <property type="project" value="UniProtKB-UniRule"/>
</dbReference>
<comment type="pathway">
    <text evidence="3 15">Cofactor biosynthesis; FMN biosynthesis; FMN from riboflavin (ATP route): step 1/1.</text>
</comment>
<dbReference type="GO" id="GO:0008531">
    <property type="term" value="F:riboflavin kinase activity"/>
    <property type="evidence" value="ECO:0007669"/>
    <property type="project" value="UniProtKB-UniRule"/>
</dbReference>
<keyword evidence="10 15" id="KW-0274">FAD</keyword>
<proteinExistence type="inferred from homology"/>
<dbReference type="GO" id="GO:0009231">
    <property type="term" value="P:riboflavin biosynthetic process"/>
    <property type="evidence" value="ECO:0007669"/>
    <property type="project" value="InterPro"/>
</dbReference>
<dbReference type="UniPathway" id="UPA00277">
    <property type="reaction ID" value="UER00407"/>
</dbReference>
<dbReference type="SUPFAM" id="SSF82114">
    <property type="entry name" value="Riboflavin kinase-like"/>
    <property type="match status" value="1"/>
</dbReference>
<accession>A0A1M6D8N3</accession>
<keyword evidence="7 15" id="KW-0548">Nucleotidyltransferase</keyword>
<dbReference type="FunFam" id="3.40.50.620:FF:000021">
    <property type="entry name" value="Riboflavin biosynthesis protein"/>
    <property type="match status" value="1"/>
</dbReference>
<sequence length="319" mass="35708">MEILNNLSPDKNAAGPCVVSLGNFDGVHLGHRELFRQLVAMAKNKQCRSVVYTFSPHPLKVLFPDKSPLLLNTPDEKRRLIEASHIDTLIEAPFTQKFAAMSPERFVDEILVAALQARGLVIGYDYAFGKNRAGNAEFLQRYCSEKGIDVLVLQPVGSDGLPYSSTRIRQMLMEGKVAEAVNLLGRHYNLEGTVVAGKQRGRKLGFPTANLVTDKEQLPAAGVYAVKVRYRLQEYNGVVNLGKCPTFANDKSTIEVHLLDFSGDLYGDKIRIYFVERLRDEKTFSGLQELTAAIEADIVRARQILGSRHIIQYQEYLSY</sequence>
<evidence type="ECO:0000256" key="8">
    <source>
        <dbReference type="ARBA" id="ARBA00022741"/>
    </source>
</evidence>
<dbReference type="STRING" id="1122189.SAMN02745165_00586"/>
<evidence type="ECO:0000256" key="5">
    <source>
        <dbReference type="ARBA" id="ARBA00022643"/>
    </source>
</evidence>
<dbReference type="OrthoDB" id="9803667at2"/>
<keyword evidence="18" id="KW-1185">Reference proteome</keyword>
<evidence type="ECO:0000259" key="16">
    <source>
        <dbReference type="SMART" id="SM00904"/>
    </source>
</evidence>
<dbReference type="EC" id="2.7.7.2" evidence="15"/>
<gene>
    <name evidence="17" type="ORF">SAMN02745165_00586</name>
</gene>
<dbReference type="InterPro" id="IPR015864">
    <property type="entry name" value="FAD_synthase"/>
</dbReference>
<evidence type="ECO:0000256" key="14">
    <source>
        <dbReference type="ARBA" id="ARBA00049494"/>
    </source>
</evidence>
<dbReference type="PIRSF" id="PIRSF004491">
    <property type="entry name" value="FAD_Synth"/>
    <property type="match status" value="1"/>
</dbReference>
<dbReference type="Gene3D" id="3.40.50.620">
    <property type="entry name" value="HUPs"/>
    <property type="match status" value="1"/>
</dbReference>
<evidence type="ECO:0000256" key="15">
    <source>
        <dbReference type="PIRNR" id="PIRNR004491"/>
    </source>
</evidence>
<dbReference type="PANTHER" id="PTHR22749:SF6">
    <property type="entry name" value="RIBOFLAVIN KINASE"/>
    <property type="match status" value="1"/>
</dbReference>
<comment type="pathway">
    <text evidence="2 15">Cofactor biosynthesis; FAD biosynthesis; FAD from FMN: step 1/1.</text>
</comment>
<dbReference type="Pfam" id="PF01687">
    <property type="entry name" value="Flavokinase"/>
    <property type="match status" value="1"/>
</dbReference>
<dbReference type="NCBIfam" id="NF004162">
    <property type="entry name" value="PRK05627.1-5"/>
    <property type="match status" value="1"/>
</dbReference>
<dbReference type="EMBL" id="FQZT01000002">
    <property type="protein sequence ID" value="SHI69575.1"/>
    <property type="molecule type" value="Genomic_DNA"/>
</dbReference>
<dbReference type="SMART" id="SM00904">
    <property type="entry name" value="Flavokinase"/>
    <property type="match status" value="1"/>
</dbReference>
<evidence type="ECO:0000256" key="12">
    <source>
        <dbReference type="ARBA" id="ARBA00023268"/>
    </source>
</evidence>
<comment type="similarity">
    <text evidence="15">Belongs to the ribF family.</text>
</comment>
<dbReference type="Pfam" id="PF06574">
    <property type="entry name" value="FAD_syn"/>
    <property type="match status" value="1"/>
</dbReference>
<dbReference type="FunFam" id="2.40.30.30:FF:000003">
    <property type="entry name" value="Riboflavin biosynthesis protein"/>
    <property type="match status" value="1"/>
</dbReference>
<name>A0A1M6D8N3_MALRU</name>
<dbReference type="GO" id="GO:0005524">
    <property type="term" value="F:ATP binding"/>
    <property type="evidence" value="ECO:0007669"/>
    <property type="project" value="UniProtKB-UniRule"/>
</dbReference>
<dbReference type="InterPro" id="IPR015865">
    <property type="entry name" value="Riboflavin_kinase_bac/euk"/>
</dbReference>
<keyword evidence="9 15" id="KW-0418">Kinase</keyword>
<dbReference type="CDD" id="cd02064">
    <property type="entry name" value="FAD_synthetase_N"/>
    <property type="match status" value="1"/>
</dbReference>